<dbReference type="OrthoDB" id="5523653at2"/>
<keyword evidence="4" id="KW-1185">Reference proteome</keyword>
<evidence type="ECO:0000313" key="3">
    <source>
        <dbReference type="EMBL" id="RVU02260.1"/>
    </source>
</evidence>
<evidence type="ECO:0000313" key="4">
    <source>
        <dbReference type="Proteomes" id="UP000282837"/>
    </source>
</evidence>
<comment type="caution">
    <text evidence="3">The sequence shown here is derived from an EMBL/GenBank/DDBJ whole genome shotgun (WGS) entry which is preliminary data.</text>
</comment>
<dbReference type="SUPFAM" id="SSF53474">
    <property type="entry name" value="alpha/beta-Hydrolases"/>
    <property type="match status" value="1"/>
</dbReference>
<dbReference type="RefSeq" id="WP_127711925.1">
    <property type="nucleotide sequence ID" value="NZ_SACO01000023.1"/>
</dbReference>
<dbReference type="Pfam" id="PF00756">
    <property type="entry name" value="Esterase"/>
    <property type="match status" value="1"/>
</dbReference>
<evidence type="ECO:0000256" key="2">
    <source>
        <dbReference type="ARBA" id="ARBA00022801"/>
    </source>
</evidence>
<gene>
    <name evidence="3" type="ORF">EOE18_17495</name>
</gene>
<dbReference type="Proteomes" id="UP000282837">
    <property type="component" value="Unassembled WGS sequence"/>
</dbReference>
<evidence type="ECO:0000256" key="1">
    <source>
        <dbReference type="ARBA" id="ARBA00005622"/>
    </source>
</evidence>
<dbReference type="InterPro" id="IPR000801">
    <property type="entry name" value="Esterase-like"/>
</dbReference>
<dbReference type="InterPro" id="IPR029058">
    <property type="entry name" value="AB_hydrolase_fold"/>
</dbReference>
<dbReference type="PANTHER" id="PTHR40841">
    <property type="entry name" value="SIDEROPHORE TRIACETYLFUSARININE C ESTERASE"/>
    <property type="match status" value="1"/>
</dbReference>
<dbReference type="EMBL" id="SACO01000023">
    <property type="protein sequence ID" value="RVU02260.1"/>
    <property type="molecule type" value="Genomic_DNA"/>
</dbReference>
<proteinExistence type="inferred from homology"/>
<dbReference type="AlphaFoldDB" id="A0A437MX75"/>
<dbReference type="GO" id="GO:0016788">
    <property type="term" value="F:hydrolase activity, acting on ester bonds"/>
    <property type="evidence" value="ECO:0007669"/>
    <property type="project" value="TreeGrafter"/>
</dbReference>
<sequence length="289" mass="31282">MNLIPIHRRQVLEHLAMCSTAFALPRPLLAMAQGDEGPYQLPRSQHWRVARDGAPDLVLWATWPDTPPPETGWPLILMLDGEENFPLAAVTLQRRGQYGRDRGARPQAVLVGVSSGSLEQRIWDYTPPIAAQRLPTGVPGAGHRIGGADEFLQLLHQRILPQLAQRWHLNPARRTLIGHSFGGLLALYAGMKGPRDFSRLAAISPSCWYGDGLLRRMAQDTGPSALKALIAAGDHESGPDTASGASAALVAQQLQAKWGMVSWKPLGDLPHGATLQASLVVALDLALND</sequence>
<accession>A0A437MX75</accession>
<organism evidence="3 4">
    <name type="scientific">Novosphingobium umbonatum</name>
    <dbReference type="NCBI Taxonomy" id="1908524"/>
    <lineage>
        <taxon>Bacteria</taxon>
        <taxon>Pseudomonadati</taxon>
        <taxon>Pseudomonadota</taxon>
        <taxon>Alphaproteobacteria</taxon>
        <taxon>Sphingomonadales</taxon>
        <taxon>Sphingomonadaceae</taxon>
        <taxon>Novosphingobium</taxon>
    </lineage>
</organism>
<reference evidence="3 4" key="1">
    <citation type="submission" date="2019-01" db="EMBL/GenBank/DDBJ databases">
        <authorList>
            <person name="Chen W.-M."/>
        </authorList>
    </citation>
    <scope>NUCLEOTIDE SEQUENCE [LARGE SCALE GENOMIC DNA]</scope>
    <source>
        <strain evidence="3 4">FSY-9</strain>
    </source>
</reference>
<protein>
    <submittedName>
        <fullName evidence="3">Alpha/beta hydrolase</fullName>
    </submittedName>
</protein>
<dbReference type="PANTHER" id="PTHR40841:SF2">
    <property type="entry name" value="SIDEROPHORE-DEGRADING ESTERASE (EUROFUNG)"/>
    <property type="match status" value="1"/>
</dbReference>
<dbReference type="Gene3D" id="3.40.50.1820">
    <property type="entry name" value="alpha/beta hydrolase"/>
    <property type="match status" value="1"/>
</dbReference>
<name>A0A437MX75_9SPHN</name>
<dbReference type="InterPro" id="IPR052558">
    <property type="entry name" value="Siderophore_Hydrolase_D"/>
</dbReference>
<comment type="similarity">
    <text evidence="1">Belongs to the esterase D family.</text>
</comment>
<keyword evidence="2 3" id="KW-0378">Hydrolase</keyword>